<dbReference type="InterPro" id="IPR028082">
    <property type="entry name" value="Peripla_BP_I"/>
</dbReference>
<evidence type="ECO:0000256" key="2">
    <source>
        <dbReference type="ARBA" id="ARBA00022448"/>
    </source>
</evidence>
<keyword evidence="2" id="KW-0813">Transport</keyword>
<dbReference type="RefSeq" id="WP_149265478.1">
    <property type="nucleotide sequence ID" value="NZ_VFJB01000002.1"/>
</dbReference>
<dbReference type="Pfam" id="PF13458">
    <property type="entry name" value="Peripla_BP_6"/>
    <property type="match status" value="1"/>
</dbReference>
<dbReference type="AlphaFoldDB" id="A0A5A8F7W0"/>
<sequence length="380" mass="40867">MKKLLLLILSFVLVISFSLFAKSKELTIGVVGPETGNLAVYGTKTLDGIMLAVDEINAAGGVNGKRLRVVHYDDRGDKAEAAAATQRLINRDRVCAIIGEPTSGATFVIGPIANRAKVILISAGATAKGVTDGKPFVFRDTLLDSDGAPATLKFIMDKFGWKNFALITSVNNDYSVGLSGIFKDAAKKYGANIVVEQTVSDGDTDFSAQITAIKPHNPDAIIFTGYYPEGSLIMLEARKQGLKAPMVGGDGLLAPDLWKVGGDSVLGSIVYAGFSPQAKAENVQNFVKKMKERGKEADMFSAQGYDAVYLLVNAMKKAGLTSCTDVKQRIKMRDALAATKDFMGVSGKMSFDKEGNAKKVPFIQMVDKKDGKYYFKLLNE</sequence>
<dbReference type="Gene3D" id="3.40.50.2300">
    <property type="match status" value="2"/>
</dbReference>
<evidence type="ECO:0000313" key="6">
    <source>
        <dbReference type="EMBL" id="KAA0259223.1"/>
    </source>
</evidence>
<dbReference type="CDD" id="cd06347">
    <property type="entry name" value="PBP1_ABC_LivK_ligand_binding-like"/>
    <property type="match status" value="1"/>
</dbReference>
<evidence type="ECO:0000256" key="3">
    <source>
        <dbReference type="ARBA" id="ARBA00022729"/>
    </source>
</evidence>
<comment type="similarity">
    <text evidence="1">Belongs to the leucine-binding protein family.</text>
</comment>
<dbReference type="SUPFAM" id="SSF53822">
    <property type="entry name" value="Periplasmic binding protein-like I"/>
    <property type="match status" value="1"/>
</dbReference>
<organism evidence="6 7">
    <name type="scientific">Deferribacter autotrophicus</name>
    <dbReference type="NCBI Taxonomy" id="500465"/>
    <lineage>
        <taxon>Bacteria</taxon>
        <taxon>Pseudomonadati</taxon>
        <taxon>Deferribacterota</taxon>
        <taxon>Deferribacteres</taxon>
        <taxon>Deferribacterales</taxon>
        <taxon>Deferribacteraceae</taxon>
        <taxon>Deferribacter</taxon>
    </lineage>
</organism>
<dbReference type="EMBL" id="VFJB01000002">
    <property type="protein sequence ID" value="KAA0259223.1"/>
    <property type="molecule type" value="Genomic_DNA"/>
</dbReference>
<feature type="domain" description="Leucine-binding protein" evidence="5">
    <location>
        <begin position="26"/>
        <end position="357"/>
    </location>
</feature>
<keyword evidence="7" id="KW-1185">Reference proteome</keyword>
<dbReference type="OrthoDB" id="9791590at2"/>
<dbReference type="InterPro" id="IPR000709">
    <property type="entry name" value="Leu_Ile_Val-bd"/>
</dbReference>
<dbReference type="Proteomes" id="UP000322876">
    <property type="component" value="Unassembled WGS sequence"/>
</dbReference>
<keyword evidence="3" id="KW-0732">Signal</keyword>
<dbReference type="GO" id="GO:0006865">
    <property type="term" value="P:amino acid transport"/>
    <property type="evidence" value="ECO:0007669"/>
    <property type="project" value="UniProtKB-KW"/>
</dbReference>
<proteinExistence type="inferred from homology"/>
<dbReference type="InterPro" id="IPR051010">
    <property type="entry name" value="BCAA_transport"/>
</dbReference>
<name>A0A5A8F7W0_9BACT</name>
<dbReference type="PANTHER" id="PTHR30483:SF6">
    <property type="entry name" value="PERIPLASMIC BINDING PROTEIN OF ABC TRANSPORTER FOR NATURAL AMINO ACIDS"/>
    <property type="match status" value="1"/>
</dbReference>
<accession>A0A5A8F7W0</accession>
<evidence type="ECO:0000256" key="1">
    <source>
        <dbReference type="ARBA" id="ARBA00010062"/>
    </source>
</evidence>
<dbReference type="InterPro" id="IPR028081">
    <property type="entry name" value="Leu-bd"/>
</dbReference>
<gene>
    <name evidence="6" type="ORF">FHQ18_01865</name>
</gene>
<keyword evidence="4" id="KW-0029">Amino-acid transport</keyword>
<dbReference type="PANTHER" id="PTHR30483">
    <property type="entry name" value="LEUCINE-SPECIFIC-BINDING PROTEIN"/>
    <property type="match status" value="1"/>
</dbReference>
<evidence type="ECO:0000256" key="4">
    <source>
        <dbReference type="ARBA" id="ARBA00022970"/>
    </source>
</evidence>
<reference evidence="6 7" key="1">
    <citation type="submission" date="2019-06" db="EMBL/GenBank/DDBJ databases">
        <title>Genomic insights into carbon and energy metabolism of Deferribacter autotrophicus revealed new metabolic traits in the phylum Deferribacteres.</title>
        <authorList>
            <person name="Slobodkin A.I."/>
            <person name="Slobodkina G.B."/>
            <person name="Allioux M."/>
            <person name="Alain K."/>
            <person name="Jebbar M."/>
            <person name="Shadrin V."/>
            <person name="Kublanov I.V."/>
            <person name="Toshchakov S.V."/>
            <person name="Bonch-Osmolovskaya E.A."/>
        </authorList>
    </citation>
    <scope>NUCLEOTIDE SEQUENCE [LARGE SCALE GENOMIC DNA]</scope>
    <source>
        <strain evidence="6 7">SL50</strain>
    </source>
</reference>
<evidence type="ECO:0000313" key="7">
    <source>
        <dbReference type="Proteomes" id="UP000322876"/>
    </source>
</evidence>
<protein>
    <submittedName>
        <fullName evidence="6">ABC transporter substrate-binding protein</fullName>
    </submittedName>
</protein>
<comment type="caution">
    <text evidence="6">The sequence shown here is derived from an EMBL/GenBank/DDBJ whole genome shotgun (WGS) entry which is preliminary data.</text>
</comment>
<dbReference type="PRINTS" id="PR00337">
    <property type="entry name" value="LEUILEVALBP"/>
</dbReference>
<evidence type="ECO:0000259" key="5">
    <source>
        <dbReference type="Pfam" id="PF13458"/>
    </source>
</evidence>